<dbReference type="EMBL" id="JACEIK010006120">
    <property type="protein sequence ID" value="MCE2055111.1"/>
    <property type="molecule type" value="Genomic_DNA"/>
</dbReference>
<comment type="caution">
    <text evidence="2">The sequence shown here is derived from an EMBL/GenBank/DDBJ whole genome shotgun (WGS) entry which is preliminary data.</text>
</comment>
<feature type="region of interest" description="Disordered" evidence="1">
    <location>
        <begin position="1"/>
        <end position="22"/>
    </location>
</feature>
<gene>
    <name evidence="2" type="ORF">HAX54_042002</name>
</gene>
<evidence type="ECO:0000313" key="3">
    <source>
        <dbReference type="Proteomes" id="UP000823775"/>
    </source>
</evidence>
<evidence type="ECO:0000313" key="2">
    <source>
        <dbReference type="EMBL" id="MCE2055111.1"/>
    </source>
</evidence>
<reference evidence="2 3" key="1">
    <citation type="journal article" date="2021" name="BMC Genomics">
        <title>Datura genome reveals duplications of psychoactive alkaloid biosynthetic genes and high mutation rate following tissue culture.</title>
        <authorList>
            <person name="Rajewski A."/>
            <person name="Carter-House D."/>
            <person name="Stajich J."/>
            <person name="Litt A."/>
        </authorList>
    </citation>
    <scope>NUCLEOTIDE SEQUENCE [LARGE SCALE GENOMIC DNA]</scope>
    <source>
        <strain evidence="2">AR-01</strain>
    </source>
</reference>
<accession>A0ABS8W2K4</accession>
<keyword evidence="3" id="KW-1185">Reference proteome</keyword>
<dbReference type="Proteomes" id="UP000823775">
    <property type="component" value="Unassembled WGS sequence"/>
</dbReference>
<proteinExistence type="predicted"/>
<evidence type="ECO:0000256" key="1">
    <source>
        <dbReference type="SAM" id="MobiDB-lite"/>
    </source>
</evidence>
<name>A0ABS8W2K4_DATST</name>
<organism evidence="2 3">
    <name type="scientific">Datura stramonium</name>
    <name type="common">Jimsonweed</name>
    <name type="synonym">Common thornapple</name>
    <dbReference type="NCBI Taxonomy" id="4076"/>
    <lineage>
        <taxon>Eukaryota</taxon>
        <taxon>Viridiplantae</taxon>
        <taxon>Streptophyta</taxon>
        <taxon>Embryophyta</taxon>
        <taxon>Tracheophyta</taxon>
        <taxon>Spermatophyta</taxon>
        <taxon>Magnoliopsida</taxon>
        <taxon>eudicotyledons</taxon>
        <taxon>Gunneridae</taxon>
        <taxon>Pentapetalae</taxon>
        <taxon>asterids</taxon>
        <taxon>lamiids</taxon>
        <taxon>Solanales</taxon>
        <taxon>Solanaceae</taxon>
        <taxon>Solanoideae</taxon>
        <taxon>Datureae</taxon>
        <taxon>Datura</taxon>
    </lineage>
</organism>
<feature type="non-terminal residue" evidence="2">
    <location>
        <position position="70"/>
    </location>
</feature>
<protein>
    <submittedName>
        <fullName evidence="2">Uncharacterized protein</fullName>
    </submittedName>
</protein>
<sequence length="70" mass="8000">MHQEKSAIWGPSPPPTSSCPKRNTRKLLMTQSRESQLQKMAQNLPARQNSEEEMKNVFDRLNKAMLPGGY</sequence>